<sequence length="304" mass="33275">MELAPGTYARLPLRGLLVFEAAARRGTFSGAARELAMTQAAISQHIGHLEAELGVTLFARHHRGVELTQAGERLLPRVEEGLQSLASGVASARRHKGTRTVTILTDFGFAAWWLMPRIGELSDLMPEVEIRLITWQGTSDALGTEFDLAVLFGNGQWPGCRAHRLFAEEVFPVCAPSYLGTRTAPLPPAELAGMRLLHLRGAGPTRWFDWADWFAGMGVPPPATKQELAFNNYQIVLQAVMLGQGVALGWSPLIDDLVRAGNLVRLTERPLSSPRGYHLVEPLSRPLPADVARVNAWLRQAAAR</sequence>
<proteinExistence type="inferred from homology"/>
<protein>
    <submittedName>
        <fullName evidence="6">Choline sulfate-utilization transcription factor</fullName>
    </submittedName>
</protein>
<organism evidence="6 7">
    <name type="scientific">Novosphingobium capsulatum</name>
    <dbReference type="NCBI Taxonomy" id="13688"/>
    <lineage>
        <taxon>Bacteria</taxon>
        <taxon>Pseudomonadati</taxon>
        <taxon>Pseudomonadota</taxon>
        <taxon>Alphaproteobacteria</taxon>
        <taxon>Sphingomonadales</taxon>
        <taxon>Sphingomonadaceae</taxon>
        <taxon>Novosphingobium</taxon>
    </lineage>
</organism>
<keyword evidence="2" id="KW-0805">Transcription regulation</keyword>
<reference evidence="6 7" key="1">
    <citation type="submission" date="2023-07" db="EMBL/GenBank/DDBJ databases">
        <title>Sorghum-associated microbial communities from plants grown in Nebraska, USA.</title>
        <authorList>
            <person name="Schachtman D."/>
        </authorList>
    </citation>
    <scope>NUCLEOTIDE SEQUENCE [LARGE SCALE GENOMIC DNA]</scope>
    <source>
        <strain evidence="6 7">DS1027</strain>
    </source>
</reference>
<name>A0ABU1MMX8_9SPHN</name>
<keyword evidence="4" id="KW-0804">Transcription</keyword>
<evidence type="ECO:0000313" key="6">
    <source>
        <dbReference type="EMBL" id="MDR6511371.1"/>
    </source>
</evidence>
<dbReference type="PRINTS" id="PR00039">
    <property type="entry name" value="HTHLYSR"/>
</dbReference>
<evidence type="ECO:0000313" key="7">
    <source>
        <dbReference type="Proteomes" id="UP001184150"/>
    </source>
</evidence>
<dbReference type="SUPFAM" id="SSF46785">
    <property type="entry name" value="Winged helix' DNA-binding domain"/>
    <property type="match status" value="1"/>
</dbReference>
<dbReference type="InterPro" id="IPR005119">
    <property type="entry name" value="LysR_subst-bd"/>
</dbReference>
<dbReference type="Pfam" id="PF03466">
    <property type="entry name" value="LysR_substrate"/>
    <property type="match status" value="1"/>
</dbReference>
<evidence type="ECO:0000256" key="4">
    <source>
        <dbReference type="ARBA" id="ARBA00023163"/>
    </source>
</evidence>
<dbReference type="NCBIfam" id="TIGR03418">
    <property type="entry name" value="chol_sulf_TF"/>
    <property type="match status" value="1"/>
</dbReference>
<dbReference type="RefSeq" id="WP_022678150.1">
    <property type="nucleotide sequence ID" value="NZ_JAVDRD010000005.1"/>
</dbReference>
<accession>A0ABU1MMX8</accession>
<dbReference type="Proteomes" id="UP001184150">
    <property type="component" value="Unassembled WGS sequence"/>
</dbReference>
<dbReference type="PANTHER" id="PTHR30537">
    <property type="entry name" value="HTH-TYPE TRANSCRIPTIONAL REGULATOR"/>
    <property type="match status" value="1"/>
</dbReference>
<comment type="caution">
    <text evidence="6">The sequence shown here is derived from an EMBL/GenBank/DDBJ whole genome shotgun (WGS) entry which is preliminary data.</text>
</comment>
<evidence type="ECO:0000256" key="2">
    <source>
        <dbReference type="ARBA" id="ARBA00023015"/>
    </source>
</evidence>
<dbReference type="Gene3D" id="3.40.190.10">
    <property type="entry name" value="Periplasmic binding protein-like II"/>
    <property type="match status" value="2"/>
</dbReference>
<dbReference type="CDD" id="cd08432">
    <property type="entry name" value="PBP2_GcdR_TrpI_HvrB_AmpR_like"/>
    <property type="match status" value="1"/>
</dbReference>
<dbReference type="PROSITE" id="PS50931">
    <property type="entry name" value="HTH_LYSR"/>
    <property type="match status" value="1"/>
</dbReference>
<dbReference type="Pfam" id="PF00126">
    <property type="entry name" value="HTH_1"/>
    <property type="match status" value="1"/>
</dbReference>
<gene>
    <name evidence="6" type="ORF">J2792_002243</name>
</gene>
<dbReference type="Gene3D" id="1.10.10.10">
    <property type="entry name" value="Winged helix-like DNA-binding domain superfamily/Winged helix DNA-binding domain"/>
    <property type="match status" value="1"/>
</dbReference>
<dbReference type="InterPro" id="IPR036388">
    <property type="entry name" value="WH-like_DNA-bd_sf"/>
</dbReference>
<keyword evidence="3" id="KW-0238">DNA-binding</keyword>
<evidence type="ECO:0000256" key="3">
    <source>
        <dbReference type="ARBA" id="ARBA00023125"/>
    </source>
</evidence>
<dbReference type="EMBL" id="JAVDRD010000005">
    <property type="protein sequence ID" value="MDR6511371.1"/>
    <property type="molecule type" value="Genomic_DNA"/>
</dbReference>
<feature type="domain" description="HTH lysR-type" evidence="5">
    <location>
        <begin position="11"/>
        <end position="68"/>
    </location>
</feature>
<evidence type="ECO:0000256" key="1">
    <source>
        <dbReference type="ARBA" id="ARBA00009437"/>
    </source>
</evidence>
<dbReference type="InterPro" id="IPR036390">
    <property type="entry name" value="WH_DNA-bd_sf"/>
</dbReference>
<dbReference type="InterPro" id="IPR017786">
    <property type="entry name" value="TF_choline_sulphate-util"/>
</dbReference>
<dbReference type="InterPro" id="IPR058163">
    <property type="entry name" value="LysR-type_TF_proteobact-type"/>
</dbReference>
<dbReference type="PANTHER" id="PTHR30537:SF26">
    <property type="entry name" value="GLYCINE CLEAVAGE SYSTEM TRANSCRIPTIONAL ACTIVATOR"/>
    <property type="match status" value="1"/>
</dbReference>
<evidence type="ECO:0000259" key="5">
    <source>
        <dbReference type="PROSITE" id="PS50931"/>
    </source>
</evidence>
<dbReference type="InterPro" id="IPR000847">
    <property type="entry name" value="LysR_HTH_N"/>
</dbReference>
<keyword evidence="7" id="KW-1185">Reference proteome</keyword>
<comment type="similarity">
    <text evidence="1">Belongs to the LysR transcriptional regulatory family.</text>
</comment>
<dbReference type="SUPFAM" id="SSF53850">
    <property type="entry name" value="Periplasmic binding protein-like II"/>
    <property type="match status" value="1"/>
</dbReference>